<keyword evidence="1" id="KW-0812">Transmembrane</keyword>
<gene>
    <name evidence="2" type="ORF">P7H59_04780</name>
</gene>
<dbReference type="Proteomes" id="UP001265301">
    <property type="component" value="Unassembled WGS sequence"/>
</dbReference>
<feature type="transmembrane region" description="Helical" evidence="1">
    <location>
        <begin position="31"/>
        <end position="48"/>
    </location>
</feature>
<organism evidence="2 3">
    <name type="scientific">Enterococcus viikkiensis</name>
    <dbReference type="NCBI Taxonomy" id="930854"/>
    <lineage>
        <taxon>Bacteria</taxon>
        <taxon>Bacillati</taxon>
        <taxon>Bacillota</taxon>
        <taxon>Bacilli</taxon>
        <taxon>Lactobacillales</taxon>
        <taxon>Enterococcaceae</taxon>
        <taxon>Enterococcus</taxon>
    </lineage>
</organism>
<dbReference type="RefSeq" id="WP_311818805.1">
    <property type="nucleotide sequence ID" value="NZ_JARQBN010000006.1"/>
</dbReference>
<accession>A0ABU3FP87</accession>
<feature type="transmembrane region" description="Helical" evidence="1">
    <location>
        <begin position="89"/>
        <end position="114"/>
    </location>
</feature>
<sequence>MNKERIKRFPFIFFLIPYIHLSLAMDYLFDSIVGIFLFVLVTAIIGFFAKRTQQLPLLVIGNIINILLSGLLILQKSPLVNLYHSSSPLTAIAPLCVLFLISQITGIFWGSFFIKESSLTLNKKTSERNDLPLVYGNTS</sequence>
<evidence type="ECO:0000256" key="1">
    <source>
        <dbReference type="SAM" id="Phobius"/>
    </source>
</evidence>
<evidence type="ECO:0000313" key="2">
    <source>
        <dbReference type="EMBL" id="MDT2827770.1"/>
    </source>
</evidence>
<feature type="transmembrane region" description="Helical" evidence="1">
    <location>
        <begin position="9"/>
        <end position="25"/>
    </location>
</feature>
<keyword evidence="1" id="KW-1133">Transmembrane helix</keyword>
<reference evidence="2 3" key="1">
    <citation type="submission" date="2023-03" db="EMBL/GenBank/DDBJ databases">
        <authorList>
            <person name="Shen W."/>
            <person name="Cai J."/>
        </authorList>
    </citation>
    <scope>NUCLEOTIDE SEQUENCE [LARGE SCALE GENOMIC DNA]</scope>
    <source>
        <strain evidence="2 3">B101</strain>
    </source>
</reference>
<proteinExistence type="predicted"/>
<protein>
    <submittedName>
        <fullName evidence="2">Uncharacterized protein</fullName>
    </submittedName>
</protein>
<keyword evidence="3" id="KW-1185">Reference proteome</keyword>
<evidence type="ECO:0000313" key="3">
    <source>
        <dbReference type="Proteomes" id="UP001265301"/>
    </source>
</evidence>
<dbReference type="EMBL" id="JARQBN010000006">
    <property type="protein sequence ID" value="MDT2827770.1"/>
    <property type="molecule type" value="Genomic_DNA"/>
</dbReference>
<name>A0ABU3FP87_9ENTE</name>
<keyword evidence="1" id="KW-0472">Membrane</keyword>
<comment type="caution">
    <text evidence="2">The sequence shown here is derived from an EMBL/GenBank/DDBJ whole genome shotgun (WGS) entry which is preliminary data.</text>
</comment>
<feature type="transmembrane region" description="Helical" evidence="1">
    <location>
        <begin position="55"/>
        <end position="74"/>
    </location>
</feature>